<evidence type="ECO:0000259" key="1">
    <source>
        <dbReference type="PROSITE" id="PS50181"/>
    </source>
</evidence>
<dbReference type="Pfam" id="PF00646">
    <property type="entry name" value="F-box"/>
    <property type="match status" value="1"/>
</dbReference>
<evidence type="ECO:0000313" key="2">
    <source>
        <dbReference type="EMBL" id="KAK1677039.1"/>
    </source>
</evidence>
<dbReference type="InterPro" id="IPR053197">
    <property type="entry name" value="F-box_SCFL_complex_component"/>
</dbReference>
<comment type="caution">
    <text evidence="2">The sequence shown here is derived from an EMBL/GenBank/DDBJ whole genome shotgun (WGS) entry which is preliminary data.</text>
</comment>
<reference evidence="2" key="1">
    <citation type="submission" date="2023-07" db="EMBL/GenBank/DDBJ databases">
        <title>A chromosome-level genome assembly of Lolium multiflorum.</title>
        <authorList>
            <person name="Chen Y."/>
            <person name="Copetti D."/>
            <person name="Kolliker R."/>
            <person name="Studer B."/>
        </authorList>
    </citation>
    <scope>NUCLEOTIDE SEQUENCE</scope>
    <source>
        <strain evidence="2">02402/16</strain>
        <tissue evidence="2">Leaf</tissue>
    </source>
</reference>
<evidence type="ECO:0000313" key="3">
    <source>
        <dbReference type="Proteomes" id="UP001231189"/>
    </source>
</evidence>
<gene>
    <name evidence="2" type="ORF">QYE76_037887</name>
</gene>
<dbReference type="InterPro" id="IPR001810">
    <property type="entry name" value="F-box_dom"/>
</dbReference>
<proteinExistence type="predicted"/>
<organism evidence="2 3">
    <name type="scientific">Lolium multiflorum</name>
    <name type="common">Italian ryegrass</name>
    <name type="synonym">Lolium perenne subsp. multiflorum</name>
    <dbReference type="NCBI Taxonomy" id="4521"/>
    <lineage>
        <taxon>Eukaryota</taxon>
        <taxon>Viridiplantae</taxon>
        <taxon>Streptophyta</taxon>
        <taxon>Embryophyta</taxon>
        <taxon>Tracheophyta</taxon>
        <taxon>Spermatophyta</taxon>
        <taxon>Magnoliopsida</taxon>
        <taxon>Liliopsida</taxon>
        <taxon>Poales</taxon>
        <taxon>Poaceae</taxon>
        <taxon>BOP clade</taxon>
        <taxon>Pooideae</taxon>
        <taxon>Poodae</taxon>
        <taxon>Poeae</taxon>
        <taxon>Poeae Chloroplast Group 2 (Poeae type)</taxon>
        <taxon>Loliodinae</taxon>
        <taxon>Loliinae</taxon>
        <taxon>Lolium</taxon>
    </lineage>
</organism>
<keyword evidence="3" id="KW-1185">Reference proteome</keyword>
<dbReference type="SUPFAM" id="SSF81383">
    <property type="entry name" value="F-box domain"/>
    <property type="match status" value="1"/>
</dbReference>
<dbReference type="InterPro" id="IPR036047">
    <property type="entry name" value="F-box-like_dom_sf"/>
</dbReference>
<dbReference type="Gene3D" id="1.20.1280.50">
    <property type="match status" value="1"/>
</dbReference>
<dbReference type="Proteomes" id="UP001231189">
    <property type="component" value="Unassembled WGS sequence"/>
</dbReference>
<protein>
    <recommendedName>
        <fullName evidence="1">F-box domain-containing protein</fullName>
    </recommendedName>
</protein>
<name>A0AAD8T863_LOLMU</name>
<accession>A0AAD8T863</accession>
<dbReference type="EMBL" id="JAUUTY010000002">
    <property type="protein sequence ID" value="KAK1677039.1"/>
    <property type="molecule type" value="Genomic_DNA"/>
</dbReference>
<dbReference type="AlphaFoldDB" id="A0AAD8T863"/>
<sequence>MPNTAAASDKDPFDDLPDELLRRILHFLPGDDAMQTCVLGTRWRDIWRDTTRLSFAYRKWSSPTLERFEKLANLIIHVRGNSPLTYCEINPFKGYVDGRTTFACTQQLIEYVLQCRVMWLVVRPGVFFIMASSAHSNQKSMMMMCHCHSMSVSSPAT</sequence>
<dbReference type="PANTHER" id="PTHR34223">
    <property type="entry name" value="OS11G0201299 PROTEIN"/>
    <property type="match status" value="1"/>
</dbReference>
<dbReference type="PANTHER" id="PTHR34223:SF59">
    <property type="entry name" value="F-BOX DOMAIN-CONTAINING PROTEIN"/>
    <property type="match status" value="1"/>
</dbReference>
<dbReference type="PROSITE" id="PS50181">
    <property type="entry name" value="FBOX"/>
    <property type="match status" value="1"/>
</dbReference>
<feature type="domain" description="F-box" evidence="1">
    <location>
        <begin position="10"/>
        <end position="60"/>
    </location>
</feature>